<accession>A0ABQ7V1I0</accession>
<organism evidence="1 2">
    <name type="scientific">Solanum tuberosum</name>
    <name type="common">Potato</name>
    <dbReference type="NCBI Taxonomy" id="4113"/>
    <lineage>
        <taxon>Eukaryota</taxon>
        <taxon>Viridiplantae</taxon>
        <taxon>Streptophyta</taxon>
        <taxon>Embryophyta</taxon>
        <taxon>Tracheophyta</taxon>
        <taxon>Spermatophyta</taxon>
        <taxon>Magnoliopsida</taxon>
        <taxon>eudicotyledons</taxon>
        <taxon>Gunneridae</taxon>
        <taxon>Pentapetalae</taxon>
        <taxon>asterids</taxon>
        <taxon>lamiids</taxon>
        <taxon>Solanales</taxon>
        <taxon>Solanaceae</taxon>
        <taxon>Solanoideae</taxon>
        <taxon>Solaneae</taxon>
        <taxon>Solanum</taxon>
    </lineage>
</organism>
<sequence length="68" mass="8135">MEAIFGDNVIDEVVRNLKTFEMKKFQNQKNAPPRKEVNLVLKATQNQDVDEEDMLTWRFQRIIRREGL</sequence>
<proteinExistence type="predicted"/>
<comment type="caution">
    <text evidence="1">The sequence shown here is derived from an EMBL/GenBank/DDBJ whole genome shotgun (WGS) entry which is preliminary data.</text>
</comment>
<reference evidence="1 2" key="1">
    <citation type="journal article" date="2021" name="bioRxiv">
        <title>Chromosome-scale and haplotype-resolved genome assembly of a tetraploid potato cultivar.</title>
        <authorList>
            <person name="Sun H."/>
            <person name="Jiao W.-B."/>
            <person name="Krause K."/>
            <person name="Campoy J.A."/>
            <person name="Goel M."/>
            <person name="Folz-Donahue K."/>
            <person name="Kukat C."/>
            <person name="Huettel B."/>
            <person name="Schneeberger K."/>
        </authorList>
    </citation>
    <scope>NUCLEOTIDE SEQUENCE [LARGE SCALE GENOMIC DNA]</scope>
    <source>
        <strain evidence="1">SolTubOtavaFocal</strain>
        <tissue evidence="1">Leaves</tissue>
    </source>
</reference>
<evidence type="ECO:0000313" key="2">
    <source>
        <dbReference type="Proteomes" id="UP000826656"/>
    </source>
</evidence>
<dbReference type="EMBL" id="JAIVGD010000015">
    <property type="protein sequence ID" value="KAH0757938.1"/>
    <property type="molecule type" value="Genomic_DNA"/>
</dbReference>
<protein>
    <submittedName>
        <fullName evidence="1">Uncharacterized protein</fullName>
    </submittedName>
</protein>
<name>A0ABQ7V1I0_SOLTU</name>
<keyword evidence="2" id="KW-1185">Reference proteome</keyword>
<evidence type="ECO:0000313" key="1">
    <source>
        <dbReference type="EMBL" id="KAH0757938.1"/>
    </source>
</evidence>
<dbReference type="Proteomes" id="UP000826656">
    <property type="component" value="Unassembled WGS sequence"/>
</dbReference>
<gene>
    <name evidence="1" type="ORF">KY290_021431</name>
</gene>